<reference evidence="1 2" key="1">
    <citation type="submission" date="2018-09" db="EMBL/GenBank/DDBJ databases">
        <title>Murine metabolic-syndrome-specific gut microbial biobank.</title>
        <authorList>
            <person name="Liu C."/>
        </authorList>
    </citation>
    <scope>NUCLEOTIDE SEQUENCE [LARGE SCALE GENOMIC DNA]</scope>
    <source>
        <strain evidence="1 2">0.1xD8-82</strain>
    </source>
</reference>
<evidence type="ECO:0000313" key="1">
    <source>
        <dbReference type="EMBL" id="RKI92080.1"/>
    </source>
</evidence>
<gene>
    <name evidence="1" type="ORF">D7V94_08415</name>
</gene>
<dbReference type="AlphaFoldDB" id="A0A3A9AKG2"/>
<protein>
    <submittedName>
        <fullName evidence="1">Uncharacterized protein</fullName>
    </submittedName>
</protein>
<dbReference type="RefSeq" id="WP_120468707.1">
    <property type="nucleotide sequence ID" value="NZ_RAYQ01000006.1"/>
</dbReference>
<keyword evidence="2" id="KW-1185">Reference proteome</keyword>
<dbReference type="EMBL" id="RAYQ01000006">
    <property type="protein sequence ID" value="RKI92080.1"/>
    <property type="molecule type" value="Genomic_DNA"/>
</dbReference>
<name>A0A3A9AKG2_9FIRM</name>
<dbReference type="OrthoDB" id="2637769at2"/>
<organism evidence="1 2">
    <name type="scientific">Parablautia intestinalis</name>
    <dbReference type="NCBI Taxonomy" id="2320100"/>
    <lineage>
        <taxon>Bacteria</taxon>
        <taxon>Bacillati</taxon>
        <taxon>Bacillota</taxon>
        <taxon>Clostridia</taxon>
        <taxon>Lachnospirales</taxon>
        <taxon>Lachnospiraceae</taxon>
        <taxon>Parablautia</taxon>
    </lineage>
</organism>
<dbReference type="Proteomes" id="UP000280696">
    <property type="component" value="Unassembled WGS sequence"/>
</dbReference>
<evidence type="ECO:0000313" key="2">
    <source>
        <dbReference type="Proteomes" id="UP000280696"/>
    </source>
</evidence>
<sequence length="81" mass="9174">MEYEEAVEIKATIWPASGRVQAELYGERLTYIKNMEYGGAEAMQEGDGICVFVGPEAQPDYKIISIKPEYSPKVMELERII</sequence>
<comment type="caution">
    <text evidence="1">The sequence shown here is derived from an EMBL/GenBank/DDBJ whole genome shotgun (WGS) entry which is preliminary data.</text>
</comment>
<proteinExistence type="predicted"/>
<accession>A0A3A9AKG2</accession>